<proteinExistence type="predicted"/>
<evidence type="ECO:0000313" key="4">
    <source>
        <dbReference type="Proteomes" id="UP000515162"/>
    </source>
</evidence>
<dbReference type="InterPro" id="IPR000618">
    <property type="entry name" value="Insect_cuticle"/>
</dbReference>
<keyword evidence="4" id="KW-1185">Reference proteome</keyword>
<feature type="chain" id="PRO_5028012107" evidence="3">
    <location>
        <begin position="24"/>
        <end position="282"/>
    </location>
</feature>
<dbReference type="Proteomes" id="UP000515162">
    <property type="component" value="Chromosome X"/>
</dbReference>
<evidence type="ECO:0000256" key="2">
    <source>
        <dbReference type="SAM" id="MobiDB-lite"/>
    </source>
</evidence>
<name>A0A6P8KJS6_DROMA</name>
<evidence type="ECO:0000256" key="1">
    <source>
        <dbReference type="PROSITE-ProRule" id="PRU00497"/>
    </source>
</evidence>
<dbReference type="AlphaFoldDB" id="A0A6P8KJS6"/>
<dbReference type="GO" id="GO:0042302">
    <property type="term" value="F:structural constituent of cuticle"/>
    <property type="evidence" value="ECO:0007669"/>
    <property type="project" value="UniProtKB-UniRule"/>
</dbReference>
<organism evidence="4 5">
    <name type="scientific">Drosophila mauritiana</name>
    <name type="common">Fruit fly</name>
    <dbReference type="NCBI Taxonomy" id="7226"/>
    <lineage>
        <taxon>Eukaryota</taxon>
        <taxon>Metazoa</taxon>
        <taxon>Ecdysozoa</taxon>
        <taxon>Arthropoda</taxon>
        <taxon>Hexapoda</taxon>
        <taxon>Insecta</taxon>
        <taxon>Pterygota</taxon>
        <taxon>Neoptera</taxon>
        <taxon>Endopterygota</taxon>
        <taxon>Diptera</taxon>
        <taxon>Brachycera</taxon>
        <taxon>Muscomorpha</taxon>
        <taxon>Ephydroidea</taxon>
        <taxon>Drosophilidae</taxon>
        <taxon>Drosophila</taxon>
        <taxon>Sophophora</taxon>
    </lineage>
</organism>
<accession>A0A6P8KJS6</accession>
<sequence length="282" mass="31770">MASSQYHLLQLHLLLCALLLTSGQRTPVRVPPRNLQVPNFGGESFERFDTRSASTSSSGSSESQETSEEMREQLKQLLGDQLATAFAPLATTPFSRRQPAIASPSSGAAARSQFANDPDQGQEEESPDQDGEEEEAEEEEEEEEQEEATPQTQPLPPALPQPGGVLEELAGGQVGEELEDYNAWRDNFYELNEDGSYIFGYSIPHGVRRWEKGYFSEEQHSRVVEGFYVQPRHDSQGLRYELRCYRADSEGYQPRPVEFLRTPPIVRRDAIPRVNCFQNAKK</sequence>
<feature type="region of interest" description="Disordered" evidence="2">
    <location>
        <begin position="27"/>
        <end position="72"/>
    </location>
</feature>
<gene>
    <name evidence="5" type="primary">LOC117147156</name>
</gene>
<feature type="compositionally biased region" description="Acidic residues" evidence="2">
    <location>
        <begin position="120"/>
        <end position="147"/>
    </location>
</feature>
<feature type="region of interest" description="Disordered" evidence="2">
    <location>
        <begin position="94"/>
        <end position="166"/>
    </location>
</feature>
<feature type="compositionally biased region" description="Low complexity" evidence="2">
    <location>
        <begin position="94"/>
        <end position="112"/>
    </location>
</feature>
<feature type="signal peptide" evidence="3">
    <location>
        <begin position="1"/>
        <end position="23"/>
    </location>
</feature>
<keyword evidence="1" id="KW-0193">Cuticle</keyword>
<protein>
    <submittedName>
        <fullName evidence="5">Histone-lysine N-methyltransferase SETD1A</fullName>
    </submittedName>
</protein>
<evidence type="ECO:0000256" key="3">
    <source>
        <dbReference type="SAM" id="SignalP"/>
    </source>
</evidence>
<keyword evidence="3" id="KW-0732">Signal</keyword>
<dbReference type="Pfam" id="PF00379">
    <property type="entry name" value="Chitin_bind_4"/>
    <property type="match status" value="1"/>
</dbReference>
<feature type="compositionally biased region" description="Low complexity" evidence="2">
    <location>
        <begin position="52"/>
        <end position="64"/>
    </location>
</feature>
<dbReference type="PROSITE" id="PS51155">
    <property type="entry name" value="CHIT_BIND_RR_2"/>
    <property type="match status" value="1"/>
</dbReference>
<reference evidence="5" key="1">
    <citation type="submission" date="2025-08" db="UniProtKB">
        <authorList>
            <consortium name="RefSeq"/>
        </authorList>
    </citation>
    <scope>IDENTIFICATION</scope>
    <source>
        <strain evidence="5">Mau12</strain>
        <tissue evidence="5">Whole Body</tissue>
    </source>
</reference>
<evidence type="ECO:0000313" key="5">
    <source>
        <dbReference type="RefSeq" id="XP_033169830.1"/>
    </source>
</evidence>
<dbReference type="RefSeq" id="XP_033169830.1">
    <property type="nucleotide sequence ID" value="XM_033313939.1"/>
</dbReference>
<dbReference type="GeneID" id="117147156"/>